<dbReference type="GO" id="GO:0045945">
    <property type="term" value="P:positive regulation of transcription by RNA polymerase III"/>
    <property type="evidence" value="ECO:0007669"/>
    <property type="project" value="TreeGrafter"/>
</dbReference>
<feature type="zinc finger region" description="C3H1-type" evidence="1">
    <location>
        <begin position="1097"/>
        <end position="1124"/>
    </location>
</feature>
<feature type="compositionally biased region" description="Basic and acidic residues" evidence="2">
    <location>
        <begin position="1165"/>
        <end position="1180"/>
    </location>
</feature>
<organism evidence="4 5">
    <name type="scientific">Ambispora leptoticha</name>
    <dbReference type="NCBI Taxonomy" id="144679"/>
    <lineage>
        <taxon>Eukaryota</taxon>
        <taxon>Fungi</taxon>
        <taxon>Fungi incertae sedis</taxon>
        <taxon>Mucoromycota</taxon>
        <taxon>Glomeromycotina</taxon>
        <taxon>Glomeromycetes</taxon>
        <taxon>Archaeosporales</taxon>
        <taxon>Ambisporaceae</taxon>
        <taxon>Ambispora</taxon>
    </lineage>
</organism>
<dbReference type="PANTHER" id="PTHR14633">
    <property type="entry name" value="LITTLE ELONGATION COMPLEX SUBUNIT 2"/>
    <property type="match status" value="1"/>
</dbReference>
<dbReference type="PROSITE" id="PS50103">
    <property type="entry name" value="ZF_C3H1"/>
    <property type="match status" value="1"/>
</dbReference>
<feature type="compositionally biased region" description="Basic and acidic residues" evidence="2">
    <location>
        <begin position="844"/>
        <end position="854"/>
    </location>
</feature>
<dbReference type="Proteomes" id="UP000789508">
    <property type="component" value="Unassembled WGS sequence"/>
</dbReference>
<reference evidence="4" key="1">
    <citation type="submission" date="2021-06" db="EMBL/GenBank/DDBJ databases">
        <authorList>
            <person name="Kallberg Y."/>
            <person name="Tangrot J."/>
            <person name="Rosling A."/>
        </authorList>
    </citation>
    <scope>NUCLEOTIDE SEQUENCE</scope>
    <source>
        <strain evidence="4">FL130A</strain>
    </source>
</reference>
<dbReference type="GO" id="GO:0008270">
    <property type="term" value="F:zinc ion binding"/>
    <property type="evidence" value="ECO:0007669"/>
    <property type="project" value="UniProtKB-KW"/>
</dbReference>
<protein>
    <submittedName>
        <fullName evidence="4">6093_t:CDS:1</fullName>
    </submittedName>
</protein>
<feature type="region of interest" description="Disordered" evidence="2">
    <location>
        <begin position="196"/>
        <end position="258"/>
    </location>
</feature>
<evidence type="ECO:0000259" key="3">
    <source>
        <dbReference type="PROSITE" id="PS50103"/>
    </source>
</evidence>
<dbReference type="PANTHER" id="PTHR14633:SF3">
    <property type="entry name" value="LITTLE ELONGATION COMPLEX SUBUNIT 2"/>
    <property type="match status" value="1"/>
</dbReference>
<dbReference type="InterPro" id="IPR019535">
    <property type="entry name" value="ICE2_C"/>
</dbReference>
<proteinExistence type="predicted"/>
<evidence type="ECO:0000256" key="2">
    <source>
        <dbReference type="SAM" id="MobiDB-lite"/>
    </source>
</evidence>
<dbReference type="AlphaFoldDB" id="A0A9N8VEH0"/>
<comment type="caution">
    <text evidence="4">The sequence shown here is derived from an EMBL/GenBank/DDBJ whole genome shotgun (WGS) entry which is preliminary data.</text>
</comment>
<feature type="region of interest" description="Disordered" evidence="2">
    <location>
        <begin position="101"/>
        <end position="135"/>
    </location>
</feature>
<feature type="compositionally biased region" description="Basic and acidic residues" evidence="2">
    <location>
        <begin position="448"/>
        <end position="460"/>
    </location>
</feature>
<evidence type="ECO:0000313" key="5">
    <source>
        <dbReference type="Proteomes" id="UP000789508"/>
    </source>
</evidence>
<feature type="compositionally biased region" description="Acidic residues" evidence="2">
    <location>
        <begin position="120"/>
        <end position="135"/>
    </location>
</feature>
<dbReference type="EMBL" id="CAJVPS010000073">
    <property type="protein sequence ID" value="CAG8448324.1"/>
    <property type="molecule type" value="Genomic_DNA"/>
</dbReference>
<gene>
    <name evidence="4" type="ORF">ALEPTO_LOCUS839</name>
</gene>
<keyword evidence="1" id="KW-0479">Metal-binding</keyword>
<name>A0A9N8VEH0_9GLOM</name>
<dbReference type="InterPro" id="IPR000571">
    <property type="entry name" value="Znf_CCCH"/>
</dbReference>
<evidence type="ECO:0000313" key="4">
    <source>
        <dbReference type="EMBL" id="CAG8448324.1"/>
    </source>
</evidence>
<feature type="compositionally biased region" description="Basic and acidic residues" evidence="2">
    <location>
        <begin position="110"/>
        <end position="119"/>
    </location>
</feature>
<feature type="compositionally biased region" description="Basic residues" evidence="2">
    <location>
        <begin position="1146"/>
        <end position="1164"/>
    </location>
</feature>
<dbReference type="Pfam" id="PF10505">
    <property type="entry name" value="NARG2_C"/>
    <property type="match status" value="2"/>
</dbReference>
<keyword evidence="5" id="KW-1185">Reference proteome</keyword>
<feature type="region of interest" description="Disordered" evidence="2">
    <location>
        <begin position="444"/>
        <end position="487"/>
    </location>
</feature>
<dbReference type="GO" id="GO:0042796">
    <property type="term" value="P:snRNA transcription by RNA polymerase III"/>
    <property type="evidence" value="ECO:0007669"/>
    <property type="project" value="TreeGrafter"/>
</dbReference>
<feature type="compositionally biased region" description="Polar residues" evidence="2">
    <location>
        <begin position="227"/>
        <end position="236"/>
    </location>
</feature>
<feature type="region of interest" description="Disordered" evidence="2">
    <location>
        <begin position="835"/>
        <end position="854"/>
    </location>
</feature>
<sequence length="1209" mass="136522">MLRRSTRIQALYDRKKSENYSLSSNSEHEIFTGATNENNIEKEHMNANLDSTNSSTAQMPNETEIVENDSQVLPLENINENSTCPSPSYFLKFFEDLSPPLSPTLPEIPPRTKNDSQTEDKEEIEGLTLDDMDLNDDNANLNLDNDISDKSLRPGLPPPINWSFFTKEIYQKYTVATLDLLMKENVKALIARKKKLDAQEKHPNKETLPSPPVTAQLDTFKDKNAPELSSSSSPQPDNLERQKQSKSSPAEDIIVPKSPLSSATIQLDTLEDLESSSPRAVEPDNLEALNKLELTSAPAMDTSLESQSKSTSSPIAVQVETLEAQIVEASQIIASPNEIEDSLAVSAQDSNSTNVTIEAQQSARYNFNYYDDEGDLIMDDQSGDEITPEQETIINASNFKETGSESGQLNNLHLPLQSFSEKETINMSDVMEAGSEVLSAQGTIINPKDIDSNSEHKDRLLSSTQSLPEKEMSDGNQTGSKGDNIDLNSRVDLIGPLLKLLDERKELRLQTDQQNKRDNNSSSSNFPLDILTASSALSTSQDELALSSSQTSSDLIQYSSLTKEDHKEFLQISLLFNQSPHLLDENQFQRYKYLGELFHKENQRYLQWTYDRSIERLKFLNNDIKNQIENQIYTVRLRVQKQYPRYYRVFSSIGISFNAPMPGDPVLTYKELIYRIGTCYGFCIPEMKLPISINLDRFYWSDSSAGNHERPPLNREWQKLSMPVVSSDPLIPKMVSERDADIVISSSGLCAIIALNATTDLEFEIPVIVRERKLGGTLRKTVYIDKPLAKHRHSPREYNQKFYDVAFKSVVSKFPIKVEDIVKVAAGNSRDMQKVESNSNNICNEEKPGDSKVSKITEPVKVIESDSEVNKAIGQAKGEDKEVKENNIDNTNETSELMEENTTSKNITDSQTGNMLNDAQLNSGNLMYTLWSFGDLTLLIRCKAHGFIYQGERQTRKPQIVSMKSKMEYQADIGLEEITNAERARWWIHSYIRGNSHLMLGYFGYRPMAYSKLLQNILKQLHTSLPKGTFILSHKKKDLHLTVYESVSEDFNQSNAKPKLYDLHTAHSQLPQMDLETVPFVKLQWTGPTEQVAYTFPPVTSFCFTYANKGLCSNQKCRFPHVRIASGVSNGSKNKKNKMSQDEKRKGPKKDKQKKTSPKKKKQKISKDDTNNDIVRRDFDSEIVSSSIGDGSSRSEFNSILDNYRQSRG</sequence>
<keyword evidence="1" id="KW-0862">Zinc</keyword>
<dbReference type="GO" id="GO:0008023">
    <property type="term" value="C:transcription elongation factor complex"/>
    <property type="evidence" value="ECO:0007669"/>
    <property type="project" value="InterPro"/>
</dbReference>
<dbReference type="GO" id="GO:0042795">
    <property type="term" value="P:snRNA transcription by RNA polymerase II"/>
    <property type="evidence" value="ECO:0007669"/>
    <property type="project" value="TreeGrafter"/>
</dbReference>
<evidence type="ECO:0000256" key="1">
    <source>
        <dbReference type="PROSITE-ProRule" id="PRU00723"/>
    </source>
</evidence>
<keyword evidence="1" id="KW-0863">Zinc-finger</keyword>
<feature type="compositionally biased region" description="Basic and acidic residues" evidence="2">
    <location>
        <begin position="196"/>
        <end position="205"/>
    </location>
</feature>
<feature type="compositionally biased region" description="Low complexity" evidence="2">
    <location>
        <begin position="1182"/>
        <end position="1196"/>
    </location>
</feature>
<feature type="region of interest" description="Disordered" evidence="2">
    <location>
        <begin position="1126"/>
        <end position="1209"/>
    </location>
</feature>
<feature type="domain" description="C3H1-type" evidence="3">
    <location>
        <begin position="1097"/>
        <end position="1124"/>
    </location>
</feature>
<dbReference type="OrthoDB" id="289162at2759"/>
<accession>A0A9N8VEH0</accession>
<feature type="compositionally biased region" description="Polar residues" evidence="2">
    <location>
        <begin position="1197"/>
        <end position="1209"/>
    </location>
</feature>